<dbReference type="Proteomes" id="UP001250932">
    <property type="component" value="Unassembled WGS sequence"/>
</dbReference>
<organism evidence="7 8">
    <name type="scientific">Candidatus Nitronereus thalassa</name>
    <dbReference type="NCBI Taxonomy" id="3020898"/>
    <lineage>
        <taxon>Bacteria</taxon>
        <taxon>Pseudomonadati</taxon>
        <taxon>Nitrospirota</taxon>
        <taxon>Nitrospiria</taxon>
        <taxon>Nitrospirales</taxon>
        <taxon>Nitrospiraceae</taxon>
        <taxon>Candidatus Nitronereus</taxon>
    </lineage>
</organism>
<keyword evidence="5" id="KW-0411">Iron-sulfur</keyword>
<comment type="caution">
    <text evidence="7">The sequence shown here is derived from an EMBL/GenBank/DDBJ whole genome shotgun (WGS) entry which is preliminary data.</text>
</comment>
<dbReference type="PANTHER" id="PTHR32479">
    <property type="entry name" value="GLYCOLATE OXIDASE IRON-SULFUR SUBUNIT"/>
    <property type="match status" value="1"/>
</dbReference>
<keyword evidence="3" id="KW-0677">Repeat</keyword>
<feature type="domain" description="4Fe-4S ferredoxin-type" evidence="6">
    <location>
        <begin position="39"/>
        <end position="72"/>
    </location>
</feature>
<keyword evidence="2" id="KW-0479">Metal-binding</keyword>
<dbReference type="RefSeq" id="WP_313832519.1">
    <property type="nucleotide sequence ID" value="NZ_JAQOUE010000001.1"/>
</dbReference>
<dbReference type="SUPFAM" id="SSF54862">
    <property type="entry name" value="4Fe-4S ferredoxins"/>
    <property type="match status" value="1"/>
</dbReference>
<proteinExistence type="predicted"/>
<dbReference type="Pfam" id="PF02754">
    <property type="entry name" value="CCG"/>
    <property type="match status" value="2"/>
</dbReference>
<reference evidence="7 8" key="1">
    <citation type="journal article" date="2023" name="ISME J.">
        <title>Cultivation and genomic characterization of novel and ubiquitous marine nitrite-oxidizing bacteria from the Nitrospirales.</title>
        <authorList>
            <person name="Mueller A.J."/>
            <person name="Daebeler A."/>
            <person name="Herbold C.W."/>
            <person name="Kirkegaard R.H."/>
            <person name="Daims H."/>
        </authorList>
    </citation>
    <scope>NUCLEOTIDE SEQUENCE [LARGE SCALE GENOMIC DNA]</scope>
    <source>
        <strain evidence="7 8">EB</strain>
    </source>
</reference>
<dbReference type="Gene3D" id="3.30.70.20">
    <property type="match status" value="1"/>
</dbReference>
<evidence type="ECO:0000256" key="4">
    <source>
        <dbReference type="ARBA" id="ARBA00023004"/>
    </source>
</evidence>
<protein>
    <submittedName>
        <fullName evidence="7">Heterodisulfide reductase-related iron-sulfur binding cluster</fullName>
    </submittedName>
</protein>
<evidence type="ECO:0000313" key="8">
    <source>
        <dbReference type="Proteomes" id="UP001250932"/>
    </source>
</evidence>
<dbReference type="PROSITE" id="PS00198">
    <property type="entry name" value="4FE4S_FER_1"/>
    <property type="match status" value="2"/>
</dbReference>
<evidence type="ECO:0000313" key="7">
    <source>
        <dbReference type="EMBL" id="MDT7042155.1"/>
    </source>
</evidence>
<keyword evidence="1" id="KW-0004">4Fe-4S</keyword>
<dbReference type="EMBL" id="JAQOUE010000001">
    <property type="protein sequence ID" value="MDT7042155.1"/>
    <property type="molecule type" value="Genomic_DNA"/>
</dbReference>
<keyword evidence="4" id="KW-0408">Iron</keyword>
<evidence type="ECO:0000256" key="3">
    <source>
        <dbReference type="ARBA" id="ARBA00022737"/>
    </source>
</evidence>
<evidence type="ECO:0000259" key="6">
    <source>
        <dbReference type="PROSITE" id="PS51379"/>
    </source>
</evidence>
<accession>A0ABU3K725</accession>
<evidence type="ECO:0000256" key="1">
    <source>
        <dbReference type="ARBA" id="ARBA00022485"/>
    </source>
</evidence>
<gene>
    <name evidence="7" type="ORF">PPG34_07300</name>
</gene>
<dbReference type="PANTHER" id="PTHR32479:SF19">
    <property type="entry name" value="ANAEROBIC GLYCEROL-3-PHOSPHATE DEHYDROGENASE SUBUNIT C"/>
    <property type="match status" value="1"/>
</dbReference>
<name>A0ABU3K725_9BACT</name>
<dbReference type="InterPro" id="IPR004017">
    <property type="entry name" value="Cys_rich_dom"/>
</dbReference>
<evidence type="ECO:0000256" key="5">
    <source>
        <dbReference type="ARBA" id="ARBA00023014"/>
    </source>
</evidence>
<sequence>MKRSSDAAPLLFFPFLHLKLEGIVKGIHLISTDWTRSDLEQETNRIFDICDGCRRCFNLCPSFNTLLDRIDEYQSDISKITAADYEQVEKECYYCKLCFNHCPYTPPHEYEIDFPRLMAAWKKQRVQEQGASWRDRLLIKTDLIGRLGGMTASLTNWALSTPWLRGLIETMIGLHRERQVLFFSKESFPQWWRKRTATTSQSSAARKVVLFPSCMVNYQATDIGKATVQVLEKNGVEVVVPEGQRCCSMPSFDIGDTDTMVQTAQHHLKIFQPYLEQGYDLVVPTPSCSLMFKREYPYLVSSPAMTKLAERTFDICEYLMFLKKDGTLSLEFTQTKQRIAYQVPCHLRDQNIGFKSKELMELTGAQVELIEKCSGHDGSWGAKTEFFDLSMKIAKKAVRPILNSEPNLVASDCPLSALQLDQAGATPPSIKSPTQHPIQIVRDAYGLPS</sequence>
<evidence type="ECO:0000256" key="2">
    <source>
        <dbReference type="ARBA" id="ARBA00022723"/>
    </source>
</evidence>
<keyword evidence="8" id="KW-1185">Reference proteome</keyword>
<dbReference type="PROSITE" id="PS51379">
    <property type="entry name" value="4FE4S_FER_2"/>
    <property type="match status" value="1"/>
</dbReference>
<dbReference type="InterPro" id="IPR017896">
    <property type="entry name" value="4Fe4S_Fe-S-bd"/>
</dbReference>
<dbReference type="InterPro" id="IPR017900">
    <property type="entry name" value="4Fe4S_Fe_S_CS"/>
</dbReference>